<evidence type="ECO:0000313" key="2">
    <source>
        <dbReference type="Proteomes" id="UP000245765"/>
    </source>
</evidence>
<dbReference type="SUPFAM" id="SSF109709">
    <property type="entry name" value="KorB DNA-binding domain-like"/>
    <property type="match status" value="1"/>
</dbReference>
<dbReference type="RefSeq" id="WP_109872814.1">
    <property type="nucleotide sequence ID" value="NZ_QGNA01000005.1"/>
</dbReference>
<dbReference type="AlphaFoldDB" id="A0A317FB72"/>
<comment type="caution">
    <text evidence="1">The sequence shown here is derived from an EMBL/GenBank/DDBJ whole genome shotgun (WGS) entry which is preliminary data.</text>
</comment>
<reference evidence="2" key="1">
    <citation type="submission" date="2018-05" db="EMBL/GenBank/DDBJ databases">
        <authorList>
            <person name="Du Z."/>
            <person name="Wang X."/>
        </authorList>
    </citation>
    <scope>NUCLEOTIDE SEQUENCE [LARGE SCALE GENOMIC DNA]</scope>
    <source>
        <strain evidence="2">CQN31</strain>
    </source>
</reference>
<evidence type="ECO:0000313" key="1">
    <source>
        <dbReference type="EMBL" id="PWS35169.1"/>
    </source>
</evidence>
<proteinExistence type="predicted"/>
<protein>
    <submittedName>
        <fullName evidence="1">Uncharacterized protein</fullName>
    </submittedName>
</protein>
<name>A0A317FB72_9PROT</name>
<sequence length="92" mass="10191">MRPVTVKELEAAEKITSPYVSRVLRLTLLAPGIVEAILDGRQPEGMTLPGLMEPLPLVWEAQRKTVSGRTRCGWRLRAPSTSVRACRLRVPG</sequence>
<organism evidence="1 2">
    <name type="scientific">Falsiroseomonas bella</name>
    <dbReference type="NCBI Taxonomy" id="2184016"/>
    <lineage>
        <taxon>Bacteria</taxon>
        <taxon>Pseudomonadati</taxon>
        <taxon>Pseudomonadota</taxon>
        <taxon>Alphaproteobacteria</taxon>
        <taxon>Acetobacterales</taxon>
        <taxon>Roseomonadaceae</taxon>
        <taxon>Falsiroseomonas</taxon>
    </lineage>
</organism>
<dbReference type="Proteomes" id="UP000245765">
    <property type="component" value="Unassembled WGS sequence"/>
</dbReference>
<dbReference type="OrthoDB" id="1550462at2"/>
<dbReference type="EMBL" id="QGNA01000005">
    <property type="protein sequence ID" value="PWS35169.1"/>
    <property type="molecule type" value="Genomic_DNA"/>
</dbReference>
<accession>A0A317FB72</accession>
<keyword evidence="2" id="KW-1185">Reference proteome</keyword>
<gene>
    <name evidence="1" type="ORF">DFH01_22955</name>
</gene>